<protein>
    <submittedName>
        <fullName evidence="2">Uncharacterized protein</fullName>
    </submittedName>
</protein>
<dbReference type="EMBL" id="BLIN01000007">
    <property type="protein sequence ID" value="GFE11899.1"/>
    <property type="molecule type" value="Genomic_DNA"/>
</dbReference>
<evidence type="ECO:0000313" key="3">
    <source>
        <dbReference type="Proteomes" id="UP000435837"/>
    </source>
</evidence>
<feature type="compositionally biased region" description="Basic residues" evidence="1">
    <location>
        <begin position="65"/>
        <end position="78"/>
    </location>
</feature>
<dbReference type="PANTHER" id="PTHR47197:SF3">
    <property type="entry name" value="DIHYDRO-HEME D1 DEHYDROGENASE"/>
    <property type="match status" value="1"/>
</dbReference>
<evidence type="ECO:0000256" key="1">
    <source>
        <dbReference type="SAM" id="MobiDB-lite"/>
    </source>
</evidence>
<name>A0A640SKD9_9ACTN</name>
<dbReference type="RefSeq" id="WP_246296528.1">
    <property type="nucleotide sequence ID" value="NZ_BLIN01000007.1"/>
</dbReference>
<dbReference type="PANTHER" id="PTHR47197">
    <property type="entry name" value="PROTEIN NIRF"/>
    <property type="match status" value="1"/>
</dbReference>
<organism evidence="2 3">
    <name type="scientific">Streptomyces caniferus</name>
    <dbReference type="NCBI Taxonomy" id="285557"/>
    <lineage>
        <taxon>Bacteria</taxon>
        <taxon>Bacillati</taxon>
        <taxon>Actinomycetota</taxon>
        <taxon>Actinomycetes</taxon>
        <taxon>Kitasatosporales</taxon>
        <taxon>Streptomycetaceae</taxon>
        <taxon>Streptomyces</taxon>
    </lineage>
</organism>
<feature type="region of interest" description="Disordered" evidence="1">
    <location>
        <begin position="63"/>
        <end position="91"/>
    </location>
</feature>
<evidence type="ECO:0000313" key="2">
    <source>
        <dbReference type="EMBL" id="GFE11899.1"/>
    </source>
</evidence>
<dbReference type="Proteomes" id="UP000435837">
    <property type="component" value="Unassembled WGS sequence"/>
</dbReference>
<dbReference type="SUPFAM" id="SSF50969">
    <property type="entry name" value="YVTN repeat-like/Quinoprotein amine dehydrogenase"/>
    <property type="match status" value="1"/>
</dbReference>
<proteinExistence type="predicted"/>
<dbReference type="InterPro" id="IPR011964">
    <property type="entry name" value="YVTN_b-propeller_repeat"/>
</dbReference>
<dbReference type="AlphaFoldDB" id="A0A640SKD9"/>
<dbReference type="Gene3D" id="2.130.10.10">
    <property type="entry name" value="YVTN repeat-like/Quinoprotein amine dehydrogenase"/>
    <property type="match status" value="1"/>
</dbReference>
<dbReference type="InterPro" id="IPR015943">
    <property type="entry name" value="WD40/YVTN_repeat-like_dom_sf"/>
</dbReference>
<comment type="caution">
    <text evidence="2">The sequence shown here is derived from an EMBL/GenBank/DDBJ whole genome shotgun (WGS) entry which is preliminary data.</text>
</comment>
<dbReference type="NCBIfam" id="TIGR02276">
    <property type="entry name" value="beta_rpt_yvtn"/>
    <property type="match status" value="1"/>
</dbReference>
<dbReference type="InterPro" id="IPR051200">
    <property type="entry name" value="Host-pathogen_enzymatic-act"/>
</dbReference>
<gene>
    <name evidence="2" type="ORF">Scani_81670</name>
</gene>
<reference evidence="2 3" key="1">
    <citation type="submission" date="2019-12" db="EMBL/GenBank/DDBJ databases">
        <title>Whole genome shotgun sequence of Streptomyces caniferus NBRC 15389.</title>
        <authorList>
            <person name="Ichikawa N."/>
            <person name="Kimura A."/>
            <person name="Kitahashi Y."/>
            <person name="Komaki H."/>
            <person name="Tamura T."/>
        </authorList>
    </citation>
    <scope>NUCLEOTIDE SEQUENCE [LARGE SCALE GENOMIC DNA]</scope>
    <source>
        <strain evidence="2 3">NBRC 15389</strain>
    </source>
</reference>
<dbReference type="InterPro" id="IPR011044">
    <property type="entry name" value="Quino_amine_DH_bsu"/>
</dbReference>
<accession>A0A640SKD9</accession>
<sequence>MFTLTSPSPQAAQARAAGFTASFAAGVSIPVGDTPQGIALTPGGARAYVANRGSNTVSVIDTATKHRHRHHPHGGRSHLRGDQSGTAPGHM</sequence>